<protein>
    <submittedName>
        <fullName evidence="1">Uncharacterized protein</fullName>
    </submittedName>
</protein>
<organism evidence="1 2">
    <name type="scientific">Candolleomyces aberdarensis</name>
    <dbReference type="NCBI Taxonomy" id="2316362"/>
    <lineage>
        <taxon>Eukaryota</taxon>
        <taxon>Fungi</taxon>
        <taxon>Dikarya</taxon>
        <taxon>Basidiomycota</taxon>
        <taxon>Agaricomycotina</taxon>
        <taxon>Agaricomycetes</taxon>
        <taxon>Agaricomycetidae</taxon>
        <taxon>Agaricales</taxon>
        <taxon>Agaricineae</taxon>
        <taxon>Psathyrellaceae</taxon>
        <taxon>Candolleomyces</taxon>
    </lineage>
</organism>
<dbReference type="Proteomes" id="UP000290288">
    <property type="component" value="Unassembled WGS sequence"/>
</dbReference>
<dbReference type="OrthoDB" id="2735833at2759"/>
<gene>
    <name evidence="1" type="ORF">EST38_g7314</name>
</gene>
<dbReference type="AlphaFoldDB" id="A0A4Q2DFF8"/>
<accession>A0A4Q2DFF8</accession>
<reference evidence="1 2" key="1">
    <citation type="submission" date="2019-01" db="EMBL/GenBank/DDBJ databases">
        <title>Draft genome sequence of Psathyrella aberdarensis IHI B618.</title>
        <authorList>
            <person name="Buettner E."/>
            <person name="Kellner H."/>
        </authorList>
    </citation>
    <scope>NUCLEOTIDE SEQUENCE [LARGE SCALE GENOMIC DNA]</scope>
    <source>
        <strain evidence="1 2">IHI B618</strain>
    </source>
</reference>
<name>A0A4Q2DFF8_9AGAR</name>
<proteinExistence type="predicted"/>
<evidence type="ECO:0000313" key="2">
    <source>
        <dbReference type="Proteomes" id="UP000290288"/>
    </source>
</evidence>
<sequence>MSGFHTRGAAQSQSWSCAIEEWFDELIQDKDVLDFTTLKGLSGVKDIVTRYGVAQKKRGSWKKDFLDVGVLRFPDMENPFVRVYRIKLTAHATCEKKFRIIEANRNEITGEYNSSQYKLRGELFAELSQKAKEDAKKRLEALFSG</sequence>
<comment type="caution">
    <text evidence="1">The sequence shown here is derived from an EMBL/GenBank/DDBJ whole genome shotgun (WGS) entry which is preliminary data.</text>
</comment>
<keyword evidence="2" id="KW-1185">Reference proteome</keyword>
<evidence type="ECO:0000313" key="1">
    <source>
        <dbReference type="EMBL" id="RXW18540.1"/>
    </source>
</evidence>
<dbReference type="EMBL" id="SDEE01000259">
    <property type="protein sequence ID" value="RXW18540.1"/>
    <property type="molecule type" value="Genomic_DNA"/>
</dbReference>